<name>A0AAP2CC24_9GAMM</name>
<dbReference type="RefSeq" id="WP_213173613.1">
    <property type="nucleotide sequence ID" value="NZ_JAGQFT020000005.1"/>
</dbReference>
<evidence type="ECO:0000313" key="3">
    <source>
        <dbReference type="Proteomes" id="UP000675747"/>
    </source>
</evidence>
<comment type="caution">
    <text evidence="2">The sequence shown here is derived from an EMBL/GenBank/DDBJ whole genome shotgun (WGS) entry which is preliminary data.</text>
</comment>
<dbReference type="AlphaFoldDB" id="A0AAP2CC24"/>
<gene>
    <name evidence="2" type="ORF">KB893_008680</name>
</gene>
<organism evidence="2 3">
    <name type="scientific">Coralloluteibacterium stylophorae</name>
    <dbReference type="NCBI Taxonomy" id="1776034"/>
    <lineage>
        <taxon>Bacteria</taxon>
        <taxon>Pseudomonadati</taxon>
        <taxon>Pseudomonadota</taxon>
        <taxon>Gammaproteobacteria</taxon>
        <taxon>Lysobacterales</taxon>
        <taxon>Lysobacteraceae</taxon>
        <taxon>Coralloluteibacterium</taxon>
    </lineage>
</organism>
<proteinExistence type="predicted"/>
<accession>A0AAP2CC24</accession>
<sequence length="188" mass="20343">MTPSEAERRLFDEAVACDDRLAFDFTLLPLDARAAGRACDRTEHLLRGLAAAEDARREDPDDSIPEPALARLEAKLDLLIGLVGALAARDAGLPPAVDLRWSRHGLRVQAEIEGEPGATGLVRIQAAHWLPQLLELPARILARGTHADGAAVWLQIEAGAALDTALERHLFRLHRRAVAEARRQAAGG</sequence>
<protein>
    <submittedName>
        <fullName evidence="2">PilZ domain-containing protein</fullName>
    </submittedName>
</protein>
<dbReference type="InterPro" id="IPR031800">
    <property type="entry name" value="PilZ_atypical"/>
</dbReference>
<dbReference type="Pfam" id="PF16823">
    <property type="entry name" value="tPilZ"/>
    <property type="match status" value="1"/>
</dbReference>
<dbReference type="Proteomes" id="UP000675747">
    <property type="component" value="Unassembled WGS sequence"/>
</dbReference>
<keyword evidence="3" id="KW-1185">Reference proteome</keyword>
<reference evidence="2 3" key="1">
    <citation type="journal article" date="2021" name="Microbiol. Resour. Announc.">
        <title>Draft Genome Sequence of Coralloluteibacterium stylophorae LMG 29479T.</title>
        <authorList>
            <person name="Karlyshev A.V."/>
            <person name="Kudryashova E.B."/>
            <person name="Ariskina E.V."/>
            <person name="Conroy A.P."/>
            <person name="Abidueva E.Y."/>
        </authorList>
    </citation>
    <scope>NUCLEOTIDE SEQUENCE [LARGE SCALE GENOMIC DNA]</scope>
    <source>
        <strain evidence="2 3">LMG 29479</strain>
    </source>
</reference>
<evidence type="ECO:0000259" key="1">
    <source>
        <dbReference type="Pfam" id="PF16823"/>
    </source>
</evidence>
<evidence type="ECO:0000313" key="2">
    <source>
        <dbReference type="EMBL" id="MBS7457210.1"/>
    </source>
</evidence>
<dbReference type="EMBL" id="JAGQFT020000005">
    <property type="protein sequence ID" value="MBS7457210.1"/>
    <property type="molecule type" value="Genomic_DNA"/>
</dbReference>
<feature type="domain" description="Cyclic di-GMP receptor atypical PilZ" evidence="1">
    <location>
        <begin position="46"/>
        <end position="183"/>
    </location>
</feature>